<dbReference type="AlphaFoldDB" id="A0AAD8RTR4"/>
<evidence type="ECO:0000313" key="3">
    <source>
        <dbReference type="Proteomes" id="UP001231189"/>
    </source>
</evidence>
<reference evidence="2" key="1">
    <citation type="submission" date="2023-07" db="EMBL/GenBank/DDBJ databases">
        <title>A chromosome-level genome assembly of Lolium multiflorum.</title>
        <authorList>
            <person name="Chen Y."/>
            <person name="Copetti D."/>
            <person name="Kolliker R."/>
            <person name="Studer B."/>
        </authorList>
    </citation>
    <scope>NUCLEOTIDE SEQUENCE</scope>
    <source>
        <strain evidence="2">02402/16</strain>
        <tissue evidence="2">Leaf</tissue>
    </source>
</reference>
<dbReference type="EMBL" id="JAUUTY010000005">
    <property type="protein sequence ID" value="KAK1631043.1"/>
    <property type="molecule type" value="Genomic_DNA"/>
</dbReference>
<dbReference type="Proteomes" id="UP001231189">
    <property type="component" value="Unassembled WGS sequence"/>
</dbReference>
<name>A0AAD8RTR4_LOLMU</name>
<organism evidence="2 3">
    <name type="scientific">Lolium multiflorum</name>
    <name type="common">Italian ryegrass</name>
    <name type="synonym">Lolium perenne subsp. multiflorum</name>
    <dbReference type="NCBI Taxonomy" id="4521"/>
    <lineage>
        <taxon>Eukaryota</taxon>
        <taxon>Viridiplantae</taxon>
        <taxon>Streptophyta</taxon>
        <taxon>Embryophyta</taxon>
        <taxon>Tracheophyta</taxon>
        <taxon>Spermatophyta</taxon>
        <taxon>Magnoliopsida</taxon>
        <taxon>Liliopsida</taxon>
        <taxon>Poales</taxon>
        <taxon>Poaceae</taxon>
        <taxon>BOP clade</taxon>
        <taxon>Pooideae</taxon>
        <taxon>Poodae</taxon>
        <taxon>Poeae</taxon>
        <taxon>Poeae Chloroplast Group 2 (Poeae type)</taxon>
        <taxon>Loliodinae</taxon>
        <taxon>Loliinae</taxon>
        <taxon>Lolium</taxon>
    </lineage>
</organism>
<evidence type="ECO:0000256" key="1">
    <source>
        <dbReference type="SAM" id="MobiDB-lite"/>
    </source>
</evidence>
<gene>
    <name evidence="2" type="ORF">QYE76_005358</name>
</gene>
<comment type="caution">
    <text evidence="2">The sequence shown here is derived from an EMBL/GenBank/DDBJ whole genome shotgun (WGS) entry which is preliminary data.</text>
</comment>
<accession>A0AAD8RTR4</accession>
<protein>
    <submittedName>
        <fullName evidence="2">Uncharacterized protein</fullName>
    </submittedName>
</protein>
<feature type="compositionally biased region" description="Polar residues" evidence="1">
    <location>
        <begin position="75"/>
        <end position="92"/>
    </location>
</feature>
<feature type="region of interest" description="Disordered" evidence="1">
    <location>
        <begin position="73"/>
        <end position="117"/>
    </location>
</feature>
<feature type="region of interest" description="Disordered" evidence="1">
    <location>
        <begin position="1"/>
        <end position="22"/>
    </location>
</feature>
<sequence>MDAEQPVGHWPARGKGGERWRHRRGRAVALGPSRHSYDHQCVVGRQAIQRVCTSDRLEVAVCLEGTGLVIGFPKSTPTSSSVKRGPSNSATRGQAVGARRSVRYVGDARGDTSSPYR</sequence>
<evidence type="ECO:0000313" key="2">
    <source>
        <dbReference type="EMBL" id="KAK1631043.1"/>
    </source>
</evidence>
<proteinExistence type="predicted"/>
<keyword evidence="3" id="KW-1185">Reference proteome</keyword>